<dbReference type="FunFam" id="1.20.1720.10:FF:000009">
    <property type="entry name" value="MFS multidrug transporter"/>
    <property type="match status" value="1"/>
</dbReference>
<keyword evidence="9" id="KW-1185">Reference proteome</keyword>
<evidence type="ECO:0000256" key="1">
    <source>
        <dbReference type="ARBA" id="ARBA00004141"/>
    </source>
</evidence>
<dbReference type="CDD" id="cd17323">
    <property type="entry name" value="MFS_Tpo1_MDR_like"/>
    <property type="match status" value="1"/>
</dbReference>
<dbReference type="PANTHER" id="PTHR23502:SF51">
    <property type="entry name" value="QUINIDINE RESISTANCE PROTEIN 1-RELATED"/>
    <property type="match status" value="1"/>
</dbReference>
<organism evidence="8 9">
    <name type="scientific">Pseudocercospora fuligena</name>
    <dbReference type="NCBI Taxonomy" id="685502"/>
    <lineage>
        <taxon>Eukaryota</taxon>
        <taxon>Fungi</taxon>
        <taxon>Dikarya</taxon>
        <taxon>Ascomycota</taxon>
        <taxon>Pezizomycotina</taxon>
        <taxon>Dothideomycetes</taxon>
        <taxon>Dothideomycetidae</taxon>
        <taxon>Mycosphaerellales</taxon>
        <taxon>Mycosphaerellaceae</taxon>
        <taxon>Pseudocercospora</taxon>
    </lineage>
</organism>
<keyword evidence="2" id="KW-0813">Transport</keyword>
<feature type="transmembrane region" description="Helical" evidence="6">
    <location>
        <begin position="345"/>
        <end position="366"/>
    </location>
</feature>
<keyword evidence="5 6" id="KW-0472">Membrane</keyword>
<feature type="transmembrane region" description="Helical" evidence="6">
    <location>
        <begin position="201"/>
        <end position="219"/>
    </location>
</feature>
<feature type="domain" description="Major facilitator superfamily (MFS) profile" evidence="7">
    <location>
        <begin position="77"/>
        <end position="476"/>
    </location>
</feature>
<dbReference type="PRINTS" id="PR01036">
    <property type="entry name" value="TCRTETB"/>
</dbReference>
<dbReference type="GO" id="GO:0022857">
    <property type="term" value="F:transmembrane transporter activity"/>
    <property type="evidence" value="ECO:0007669"/>
    <property type="project" value="InterPro"/>
</dbReference>
<dbReference type="AlphaFoldDB" id="A0A8H6RKR9"/>
<comment type="subcellular location">
    <subcellularLocation>
        <location evidence="1">Membrane</location>
        <topology evidence="1">Multi-pass membrane protein</topology>
    </subcellularLocation>
</comment>
<dbReference type="Proteomes" id="UP000660729">
    <property type="component" value="Unassembled WGS sequence"/>
</dbReference>
<keyword evidence="3 6" id="KW-0812">Transmembrane</keyword>
<gene>
    <name evidence="8" type="ORF">HII31_05812</name>
</gene>
<dbReference type="InterPro" id="IPR020846">
    <property type="entry name" value="MFS_dom"/>
</dbReference>
<evidence type="ECO:0000256" key="5">
    <source>
        <dbReference type="ARBA" id="ARBA00023136"/>
    </source>
</evidence>
<evidence type="ECO:0000256" key="3">
    <source>
        <dbReference type="ARBA" id="ARBA00022692"/>
    </source>
</evidence>
<keyword evidence="4 6" id="KW-1133">Transmembrane helix</keyword>
<dbReference type="InterPro" id="IPR036259">
    <property type="entry name" value="MFS_trans_sf"/>
</dbReference>
<dbReference type="GO" id="GO:0005886">
    <property type="term" value="C:plasma membrane"/>
    <property type="evidence" value="ECO:0007669"/>
    <property type="project" value="TreeGrafter"/>
</dbReference>
<evidence type="ECO:0000256" key="4">
    <source>
        <dbReference type="ARBA" id="ARBA00022989"/>
    </source>
</evidence>
<dbReference type="PANTHER" id="PTHR23502">
    <property type="entry name" value="MAJOR FACILITATOR SUPERFAMILY"/>
    <property type="match status" value="1"/>
</dbReference>
<comment type="caution">
    <text evidence="8">The sequence shown here is derived from an EMBL/GenBank/DDBJ whole genome shotgun (WGS) entry which is preliminary data.</text>
</comment>
<feature type="transmembrane region" description="Helical" evidence="6">
    <location>
        <begin position="77"/>
        <end position="97"/>
    </location>
</feature>
<dbReference type="OrthoDB" id="2441642at2759"/>
<dbReference type="Pfam" id="PF07690">
    <property type="entry name" value="MFS_1"/>
    <property type="match status" value="1"/>
</dbReference>
<sequence>MPETPGSKWSPEPRVIEAARTDADQILRIRRQYRDYAREFLTAGEPATKETQVEIQQSSKNDEADNCVLGEREKISLMMLASFSALISPISSSIYFPAVNDLSRDLHVSVSSINLTISTYLIFQGIAPSFTAALSEAYGRRPAYMLCFVVYLGANIGLALQNDYAALLVLRCLQSSGSSGTVALGSAVVADLSTRAERGKYIGYVSMGVTLGPALGPVVGGLLEHFLGWRWIFWFLVIFSATFGLIMAMLNRETCIIALYGASLFAGYSSVLSVLTSQLQERFGFNSIQIGLCYLPLGAGSLTSRRTVGFLLDRNFRREAGKQGLEIVKNRQQDISKFNIEKARIMITMPFVLGACVFIIAYGWTMEFKTSLAAPLVMLFFVSHLTTGAFTSLNTLVTDINREQPATASAASNLCRCLLAAGAVAAATPIINAIGIGWASTICAFVWVACSPMIWLVYTRGHRWRKEKAEKEASLS</sequence>
<feature type="transmembrane region" description="Helical" evidence="6">
    <location>
        <begin position="117"/>
        <end position="135"/>
    </location>
</feature>
<dbReference type="Gene3D" id="1.20.1720.10">
    <property type="entry name" value="Multidrug resistance protein D"/>
    <property type="match status" value="1"/>
</dbReference>
<feature type="transmembrane region" description="Helical" evidence="6">
    <location>
        <begin position="231"/>
        <end position="250"/>
    </location>
</feature>
<accession>A0A8H6RKR9</accession>
<evidence type="ECO:0000313" key="8">
    <source>
        <dbReference type="EMBL" id="KAF7192829.1"/>
    </source>
</evidence>
<evidence type="ECO:0000256" key="2">
    <source>
        <dbReference type="ARBA" id="ARBA00022448"/>
    </source>
</evidence>
<feature type="transmembrane region" description="Helical" evidence="6">
    <location>
        <begin position="142"/>
        <end position="160"/>
    </location>
</feature>
<evidence type="ECO:0000256" key="6">
    <source>
        <dbReference type="SAM" id="Phobius"/>
    </source>
</evidence>
<feature type="transmembrane region" description="Helical" evidence="6">
    <location>
        <begin position="372"/>
        <end position="393"/>
    </location>
</feature>
<evidence type="ECO:0000313" key="9">
    <source>
        <dbReference type="Proteomes" id="UP000660729"/>
    </source>
</evidence>
<protein>
    <submittedName>
        <fullName evidence="8">MFS transporter R5</fullName>
    </submittedName>
</protein>
<dbReference type="SUPFAM" id="SSF103473">
    <property type="entry name" value="MFS general substrate transporter"/>
    <property type="match status" value="1"/>
</dbReference>
<dbReference type="InterPro" id="IPR011701">
    <property type="entry name" value="MFS"/>
</dbReference>
<feature type="transmembrane region" description="Helical" evidence="6">
    <location>
        <begin position="437"/>
        <end position="458"/>
    </location>
</feature>
<name>A0A8H6RKR9_9PEZI</name>
<feature type="transmembrane region" description="Helical" evidence="6">
    <location>
        <begin position="257"/>
        <end position="276"/>
    </location>
</feature>
<reference evidence="8" key="1">
    <citation type="submission" date="2020-04" db="EMBL/GenBank/DDBJ databases">
        <title>Draft genome resource of the tomato pathogen Pseudocercospora fuligena.</title>
        <authorList>
            <person name="Zaccaron A."/>
        </authorList>
    </citation>
    <scope>NUCLEOTIDE SEQUENCE</scope>
    <source>
        <strain evidence="8">PF001</strain>
    </source>
</reference>
<feature type="transmembrane region" description="Helical" evidence="6">
    <location>
        <begin position="414"/>
        <end position="431"/>
    </location>
</feature>
<evidence type="ECO:0000259" key="7">
    <source>
        <dbReference type="PROSITE" id="PS50850"/>
    </source>
</evidence>
<feature type="transmembrane region" description="Helical" evidence="6">
    <location>
        <begin position="288"/>
        <end position="308"/>
    </location>
</feature>
<dbReference type="EMBL" id="JABCIY010000104">
    <property type="protein sequence ID" value="KAF7192829.1"/>
    <property type="molecule type" value="Genomic_DNA"/>
</dbReference>
<dbReference type="PROSITE" id="PS50850">
    <property type="entry name" value="MFS"/>
    <property type="match status" value="1"/>
</dbReference>
<proteinExistence type="predicted"/>